<proteinExistence type="predicted"/>
<dbReference type="Proteomes" id="UP001163603">
    <property type="component" value="Chromosome 15"/>
</dbReference>
<comment type="caution">
    <text evidence="1">The sequence shown here is derived from an EMBL/GenBank/DDBJ whole genome shotgun (WGS) entry which is preliminary data.</text>
</comment>
<reference evidence="2" key="1">
    <citation type="journal article" date="2023" name="G3 (Bethesda)">
        <title>Genome assembly and association tests identify interacting loci associated with vigor, precocity, and sex in interspecific pistachio rootstocks.</title>
        <authorList>
            <person name="Palmer W."/>
            <person name="Jacygrad E."/>
            <person name="Sagayaradj S."/>
            <person name="Cavanaugh K."/>
            <person name="Han R."/>
            <person name="Bertier L."/>
            <person name="Beede B."/>
            <person name="Kafkas S."/>
            <person name="Golino D."/>
            <person name="Preece J."/>
            <person name="Michelmore R."/>
        </authorList>
    </citation>
    <scope>NUCLEOTIDE SEQUENCE [LARGE SCALE GENOMIC DNA]</scope>
</reference>
<evidence type="ECO:0000313" key="1">
    <source>
        <dbReference type="EMBL" id="KAJ0008251.1"/>
    </source>
</evidence>
<sequence length="222" mass="25363">MGSESSLRLPVIGFSKPNLKPCSPEWDSVKSQVRKAVQEYGCFEALFDKVDKGSKDNNLIVAGVFQLTSYFNSCIITMQYVSEQVSQLDQTIRRRILESYNLEKYMEEHIDSTNYLVRVMKYEGPQTTETQLGLPTHSDVDMATILYQNQVDGLEVRTKNGEWIQLKPSPASFTAWTNGQLYAPHHRVMMTGNQVKVFCRVVFNAQEAARNFELLQSNVMFP</sequence>
<accession>A0ACC0X164</accession>
<organism evidence="1 2">
    <name type="scientific">Pistacia integerrima</name>
    <dbReference type="NCBI Taxonomy" id="434235"/>
    <lineage>
        <taxon>Eukaryota</taxon>
        <taxon>Viridiplantae</taxon>
        <taxon>Streptophyta</taxon>
        <taxon>Embryophyta</taxon>
        <taxon>Tracheophyta</taxon>
        <taxon>Spermatophyta</taxon>
        <taxon>Magnoliopsida</taxon>
        <taxon>eudicotyledons</taxon>
        <taxon>Gunneridae</taxon>
        <taxon>Pentapetalae</taxon>
        <taxon>rosids</taxon>
        <taxon>malvids</taxon>
        <taxon>Sapindales</taxon>
        <taxon>Anacardiaceae</taxon>
        <taxon>Pistacia</taxon>
    </lineage>
</organism>
<name>A0ACC0X164_9ROSI</name>
<evidence type="ECO:0000313" key="2">
    <source>
        <dbReference type="Proteomes" id="UP001163603"/>
    </source>
</evidence>
<gene>
    <name evidence="1" type="ORF">Pint_29940</name>
</gene>
<dbReference type="EMBL" id="CM047750">
    <property type="protein sequence ID" value="KAJ0008251.1"/>
    <property type="molecule type" value="Genomic_DNA"/>
</dbReference>
<protein>
    <submittedName>
        <fullName evidence="1">Uncharacterized protein</fullName>
    </submittedName>
</protein>
<keyword evidence="2" id="KW-1185">Reference proteome</keyword>